<dbReference type="EMBL" id="BPLR01019862">
    <property type="protein sequence ID" value="GIX72608.1"/>
    <property type="molecule type" value="Genomic_DNA"/>
</dbReference>
<keyword evidence="1" id="KW-0472">Membrane</keyword>
<keyword evidence="1" id="KW-1133">Transmembrane helix</keyword>
<feature type="transmembrane region" description="Helical" evidence="1">
    <location>
        <begin position="64"/>
        <end position="83"/>
    </location>
</feature>
<protein>
    <submittedName>
        <fullName evidence="2">Uncharacterized protein</fullName>
    </submittedName>
</protein>
<name>A0AAV4MJU8_CAEEX</name>
<proteinExistence type="predicted"/>
<evidence type="ECO:0000313" key="2">
    <source>
        <dbReference type="EMBL" id="GIX72608.1"/>
    </source>
</evidence>
<keyword evidence="1" id="KW-0812">Transmembrane</keyword>
<dbReference type="AlphaFoldDB" id="A0AAV4MJU8"/>
<gene>
    <name evidence="2" type="ORF">CEXT_428861</name>
</gene>
<feature type="transmembrane region" description="Helical" evidence="1">
    <location>
        <begin position="27"/>
        <end position="52"/>
    </location>
</feature>
<dbReference type="Proteomes" id="UP001054945">
    <property type="component" value="Unassembled WGS sequence"/>
</dbReference>
<accession>A0AAV4MJU8</accession>
<reference evidence="2 3" key="1">
    <citation type="submission" date="2021-06" db="EMBL/GenBank/DDBJ databases">
        <title>Caerostris extrusa draft genome.</title>
        <authorList>
            <person name="Kono N."/>
            <person name="Arakawa K."/>
        </authorList>
    </citation>
    <scope>NUCLEOTIDE SEQUENCE [LARGE SCALE GENOMIC DNA]</scope>
</reference>
<organism evidence="2 3">
    <name type="scientific">Caerostris extrusa</name>
    <name type="common">Bark spider</name>
    <name type="synonym">Caerostris bankana</name>
    <dbReference type="NCBI Taxonomy" id="172846"/>
    <lineage>
        <taxon>Eukaryota</taxon>
        <taxon>Metazoa</taxon>
        <taxon>Ecdysozoa</taxon>
        <taxon>Arthropoda</taxon>
        <taxon>Chelicerata</taxon>
        <taxon>Arachnida</taxon>
        <taxon>Araneae</taxon>
        <taxon>Araneomorphae</taxon>
        <taxon>Entelegynae</taxon>
        <taxon>Araneoidea</taxon>
        <taxon>Araneidae</taxon>
        <taxon>Caerostris</taxon>
    </lineage>
</organism>
<evidence type="ECO:0000256" key="1">
    <source>
        <dbReference type="SAM" id="Phobius"/>
    </source>
</evidence>
<sequence>MSRPQITPYRLLKSDKCRAQKRKGRWLLIRAHFTALFHSALITVQAPFVASFRKLSKSFGMSEILFFYVCKCGVGFSSFSYSVPYRNLRGQIRFGWVPPRHHTAQIASSALVHLAPKPVKKHLTLALHSITVNSLHFFFFNSSLGLFRDLGKSIFKVSRYLSNRMDLRGGELDFGWVRPRHHSAQIASSAPVHSPLSLLRSTRLWHFIL</sequence>
<evidence type="ECO:0000313" key="3">
    <source>
        <dbReference type="Proteomes" id="UP001054945"/>
    </source>
</evidence>
<comment type="caution">
    <text evidence="2">The sequence shown here is derived from an EMBL/GenBank/DDBJ whole genome shotgun (WGS) entry which is preliminary data.</text>
</comment>
<keyword evidence="3" id="KW-1185">Reference proteome</keyword>